<evidence type="ECO:0000313" key="2">
    <source>
        <dbReference type="Proteomes" id="UP001177260"/>
    </source>
</evidence>
<comment type="caution">
    <text evidence="1">The sequence shown here is derived from an EMBL/GenBank/DDBJ whole genome shotgun (WGS) entry which is preliminary data.</text>
</comment>
<protein>
    <submittedName>
        <fullName evidence="1">Uncharacterized protein</fullName>
    </submittedName>
</protein>
<dbReference type="Proteomes" id="UP001177260">
    <property type="component" value="Unassembled WGS sequence"/>
</dbReference>
<keyword evidence="2" id="KW-1185">Reference proteome</keyword>
<proteinExistence type="predicted"/>
<accession>A0ACC3B607</accession>
<evidence type="ECO:0000313" key="1">
    <source>
        <dbReference type="EMBL" id="KAK1145695.1"/>
    </source>
</evidence>
<dbReference type="EMBL" id="JAOPJF010000022">
    <property type="protein sequence ID" value="KAK1145695.1"/>
    <property type="molecule type" value="Genomic_DNA"/>
</dbReference>
<name>A0ACC3B607_9EURO</name>
<gene>
    <name evidence="1" type="ORF">N8T08_003931</name>
</gene>
<organism evidence="1 2">
    <name type="scientific">Aspergillus melleus</name>
    <dbReference type="NCBI Taxonomy" id="138277"/>
    <lineage>
        <taxon>Eukaryota</taxon>
        <taxon>Fungi</taxon>
        <taxon>Dikarya</taxon>
        <taxon>Ascomycota</taxon>
        <taxon>Pezizomycotina</taxon>
        <taxon>Eurotiomycetes</taxon>
        <taxon>Eurotiomycetidae</taxon>
        <taxon>Eurotiales</taxon>
        <taxon>Aspergillaceae</taxon>
        <taxon>Aspergillus</taxon>
        <taxon>Aspergillus subgen. Circumdati</taxon>
    </lineage>
</organism>
<sequence length="549" mass="61069">MVFCFTKPKDAIEKGPIEVHIGIDLGNNSTGAAYSVKGSSEIRDIDNWPGTEGRAVLQVPTAISSSTWGHTWGYKTYAMDDEKVTRNVKALAENKAMEYKAPKSLLKRLFASPTNFHMGRYLDDVVGHVENVLQKEFGPLAKNMKRHYCLTVSSGSSQAQSVLKTAASWASIPDSNLRIVSESDAALSDCFRASYTDNPHENDVVLLVDAGHQKVSVGAYQMRSKKQTKFESLQKKVEGATQSCGSEMLDDHFEKLMIKLLGSKTYSDLPQKTRQTAMHHWQDIIKPSFGKCLGKDEKEDVTYFVPMPGVQDDLSVGIKGGYLMIDKAQIQGIFDPVIQQVKDLLSSQIISATAAKKEVKVIALVGGFGSSEYLLQQLGVAYPEVKVLQRPNAWSSAARGAVLHSLDGPRNIARRHYGIRHSEIFDPKVHKEEDRWLIKKGDEIGDDDMYISSWYHAFWPDASLSGSHKLYACDNDKAPDVITKGVRRICKYQYDFNSVPKSAIPLQNNPEGGEYYKVKFKTILTAGFENLKLEDRCNDIVCGSTKTGY</sequence>
<reference evidence="1 2" key="1">
    <citation type="journal article" date="2023" name="ACS Omega">
        <title>Identification of the Neoaspergillic Acid Biosynthesis Gene Cluster by Establishing an In Vitro CRISPR-Ribonucleoprotein Genetic System in Aspergillus melleus.</title>
        <authorList>
            <person name="Yuan B."/>
            <person name="Grau M.F."/>
            <person name="Murata R.M."/>
            <person name="Torok T."/>
            <person name="Venkateswaran K."/>
            <person name="Stajich J.E."/>
            <person name="Wang C.C.C."/>
        </authorList>
    </citation>
    <scope>NUCLEOTIDE SEQUENCE [LARGE SCALE GENOMIC DNA]</scope>
    <source>
        <strain evidence="1 2">IMV 1140</strain>
    </source>
</reference>